<sequence>MLFLFSMMIGSLISISASTWMGMWIGLEINLLSIIPLMNNKNNIFSSEASMKYFITQAMASTILLFSIIIMSKNFNLIWNNNMYLIIFNSSLLTKMGAAPFHFWFPEVVEGLSWMNCYIIFTWQKIAPMIIFMYSTLFPNFLFMIIVLSMLIGGIMGFNQISLRKILAYSSINHIGWMISSMFFMENIWMLYFSIYSLISINIIFILKIFNIFYIKQLISNLNNNFMMKLIFILNFMSLGGLPPFIGFLPKWLAIQSLITHNFMFLAFLMVITTLLTLYYYIRLTFPTLMLNSNEINFSSQNQNNNFFMSMNMMMTLMLIISTLLFNFL</sequence>
<feature type="transmembrane region" description="Helical" evidence="18">
    <location>
        <begin position="166"/>
        <end position="185"/>
    </location>
</feature>
<comment type="subcellular location">
    <subcellularLocation>
        <location evidence="2 18">Mitochondrion inner membrane</location>
        <topology evidence="2 18">Multi-pass membrane protein</topology>
    </subcellularLocation>
</comment>
<comment type="function">
    <text evidence="1">Core subunit of the mitochondrial membrane respiratory chain NADH dehydrogenase (Complex I) that is believed to belong to the minimal assembly required for catalysis. Complex I functions in the transfer of electrons from NADH to the respiratory chain. The immediate electron acceptor for the enzyme is believed to be ubiquinone.</text>
</comment>
<evidence type="ECO:0000256" key="2">
    <source>
        <dbReference type="ARBA" id="ARBA00004448"/>
    </source>
</evidence>
<dbReference type="GO" id="GO:0005743">
    <property type="term" value="C:mitochondrial inner membrane"/>
    <property type="evidence" value="ECO:0007669"/>
    <property type="project" value="UniProtKB-SubCell"/>
</dbReference>
<keyword evidence="7 18" id="KW-0679">Respiratory chain</keyword>
<evidence type="ECO:0000256" key="17">
    <source>
        <dbReference type="ARBA" id="ARBA00049551"/>
    </source>
</evidence>
<dbReference type="InterPro" id="IPR001750">
    <property type="entry name" value="ND/Mrp_TM"/>
</dbReference>
<name>A0A126TFW4_9COLE</name>
<keyword evidence="16 18" id="KW-0472">Membrane</keyword>
<reference evidence="20" key="1">
    <citation type="submission" date="2015-09" db="EMBL/GenBank/DDBJ databases">
        <title>Capturing the unknown biodiversity of arthropods in tropical forests using metagenomics.</title>
        <authorList>
            <person name="Andujar C."/>
            <person name="Creedy T.J."/>
            <person name="Garner B."/>
            <person name="Canty R."/>
            <person name="Warner H.B."/>
            <person name="Lipecki J."/>
            <person name="Crampton-Platt A."/>
            <person name="Gabrielli M."/>
            <person name="Croydon-Veleslavov I.A."/>
            <person name="Lim J.L."/>
            <person name="Linard B."/>
            <person name="Vogler A."/>
        </authorList>
    </citation>
    <scope>NUCLEOTIDE SEQUENCE</scope>
</reference>
<feature type="domain" description="NADH:quinone oxidoreductase/Mrp antiporter transmembrane" evidence="19">
    <location>
        <begin position="17"/>
        <end position="277"/>
    </location>
</feature>
<comment type="catalytic activity">
    <reaction evidence="17 18">
        <text>a ubiquinone + NADH + 5 H(+)(in) = a ubiquinol + NAD(+) + 4 H(+)(out)</text>
        <dbReference type="Rhea" id="RHEA:29091"/>
        <dbReference type="Rhea" id="RHEA-COMP:9565"/>
        <dbReference type="Rhea" id="RHEA-COMP:9566"/>
        <dbReference type="ChEBI" id="CHEBI:15378"/>
        <dbReference type="ChEBI" id="CHEBI:16389"/>
        <dbReference type="ChEBI" id="CHEBI:17976"/>
        <dbReference type="ChEBI" id="CHEBI:57540"/>
        <dbReference type="ChEBI" id="CHEBI:57945"/>
        <dbReference type="EC" id="7.1.1.2"/>
    </reaction>
</comment>
<evidence type="ECO:0000256" key="5">
    <source>
        <dbReference type="ARBA" id="ARBA00021008"/>
    </source>
</evidence>
<organism evidence="20">
    <name type="scientific">Staphylinidae sp. BMNH 1274643</name>
    <dbReference type="NCBI Taxonomy" id="1796584"/>
    <lineage>
        <taxon>Eukaryota</taxon>
        <taxon>Metazoa</taxon>
        <taxon>Ecdysozoa</taxon>
        <taxon>Arthropoda</taxon>
        <taxon>Hexapoda</taxon>
        <taxon>Insecta</taxon>
        <taxon>Pterygota</taxon>
        <taxon>Neoptera</taxon>
        <taxon>Endopterygota</taxon>
        <taxon>Coleoptera</taxon>
        <taxon>Polyphaga</taxon>
        <taxon>Staphyliniformia</taxon>
        <taxon>Staphylinidae</taxon>
    </lineage>
</organism>
<evidence type="ECO:0000256" key="10">
    <source>
        <dbReference type="ARBA" id="ARBA00022967"/>
    </source>
</evidence>
<evidence type="ECO:0000259" key="19">
    <source>
        <dbReference type="Pfam" id="PF00361"/>
    </source>
</evidence>
<evidence type="ECO:0000256" key="3">
    <source>
        <dbReference type="ARBA" id="ARBA00007012"/>
    </source>
</evidence>
<feature type="transmembrane region" description="Helical" evidence="18">
    <location>
        <begin position="141"/>
        <end position="159"/>
    </location>
</feature>
<evidence type="ECO:0000256" key="11">
    <source>
        <dbReference type="ARBA" id="ARBA00022982"/>
    </source>
</evidence>
<keyword evidence="10 18" id="KW-1278">Translocase</keyword>
<evidence type="ECO:0000256" key="12">
    <source>
        <dbReference type="ARBA" id="ARBA00022989"/>
    </source>
</evidence>
<dbReference type="GO" id="GO:0008137">
    <property type="term" value="F:NADH dehydrogenase (ubiquinone) activity"/>
    <property type="evidence" value="ECO:0007669"/>
    <property type="project" value="UniProtKB-EC"/>
</dbReference>
<keyword evidence="12 18" id="KW-1133">Transmembrane helix</keyword>
<feature type="transmembrane region" description="Helical" evidence="18">
    <location>
        <begin position="307"/>
        <end position="328"/>
    </location>
</feature>
<evidence type="ECO:0000256" key="15">
    <source>
        <dbReference type="ARBA" id="ARBA00023128"/>
    </source>
</evidence>
<evidence type="ECO:0000256" key="8">
    <source>
        <dbReference type="ARBA" id="ARBA00022692"/>
    </source>
</evidence>
<evidence type="ECO:0000256" key="4">
    <source>
        <dbReference type="ARBA" id="ARBA00012944"/>
    </source>
</evidence>
<dbReference type="InterPro" id="IPR050175">
    <property type="entry name" value="Complex_I_Subunit_2"/>
</dbReference>
<evidence type="ECO:0000256" key="14">
    <source>
        <dbReference type="ARBA" id="ARBA00023075"/>
    </source>
</evidence>
<dbReference type="AlphaFoldDB" id="A0A126TFW4"/>
<keyword evidence="8 18" id="KW-0812">Transmembrane</keyword>
<keyword evidence="14 18" id="KW-0830">Ubiquinone</keyword>
<evidence type="ECO:0000256" key="7">
    <source>
        <dbReference type="ARBA" id="ARBA00022660"/>
    </source>
</evidence>
<protein>
    <recommendedName>
        <fullName evidence="5 18">NADH-ubiquinone oxidoreductase chain 2</fullName>
        <ecNumber evidence="4 18">7.1.1.2</ecNumber>
    </recommendedName>
</protein>
<comment type="function">
    <text evidence="18">Core subunit of the mitochondrial membrane respiratory chain NADH dehydrogenase (Complex I) which catalyzes electron transfer from NADH through the respiratory chain, using ubiquinone as an electron acceptor. Essential for the catalytic activity and assembly of complex I.</text>
</comment>
<dbReference type="EMBL" id="KT696235">
    <property type="protein sequence ID" value="AML26448.1"/>
    <property type="molecule type" value="Genomic_DNA"/>
</dbReference>
<evidence type="ECO:0000256" key="16">
    <source>
        <dbReference type="ARBA" id="ARBA00023136"/>
    </source>
</evidence>
<geneLocation type="mitochondrion" evidence="20"/>
<dbReference type="PANTHER" id="PTHR46552:SF1">
    <property type="entry name" value="NADH-UBIQUINONE OXIDOREDUCTASE CHAIN 2"/>
    <property type="match status" value="1"/>
</dbReference>
<dbReference type="Pfam" id="PF00361">
    <property type="entry name" value="Proton_antipo_M"/>
    <property type="match status" value="1"/>
</dbReference>
<feature type="transmembrane region" description="Helical" evidence="18">
    <location>
        <begin position="226"/>
        <end position="246"/>
    </location>
</feature>
<gene>
    <name evidence="20" type="primary">ND2</name>
</gene>
<accession>A0A126TFW4</accession>
<dbReference type="EC" id="7.1.1.2" evidence="4 18"/>
<keyword evidence="9 18" id="KW-0999">Mitochondrion inner membrane</keyword>
<proteinExistence type="inferred from homology"/>
<dbReference type="GO" id="GO:0006120">
    <property type="term" value="P:mitochondrial electron transport, NADH to ubiquinone"/>
    <property type="evidence" value="ECO:0007669"/>
    <property type="project" value="InterPro"/>
</dbReference>
<comment type="similarity">
    <text evidence="3 18">Belongs to the complex I subunit 2 family.</text>
</comment>
<evidence type="ECO:0000256" key="13">
    <source>
        <dbReference type="ARBA" id="ARBA00023027"/>
    </source>
</evidence>
<feature type="transmembrane region" description="Helical" evidence="18">
    <location>
        <begin position="53"/>
        <end position="71"/>
    </location>
</feature>
<dbReference type="InterPro" id="IPR003917">
    <property type="entry name" value="NADH_UbQ_OxRdtase_chain2"/>
</dbReference>
<feature type="transmembrane region" description="Helical" evidence="18">
    <location>
        <begin position="12"/>
        <end position="32"/>
    </location>
</feature>
<feature type="transmembrane region" description="Helical" evidence="18">
    <location>
        <begin position="191"/>
        <end position="214"/>
    </location>
</feature>
<evidence type="ECO:0000256" key="6">
    <source>
        <dbReference type="ARBA" id="ARBA00022448"/>
    </source>
</evidence>
<feature type="transmembrane region" description="Helical" evidence="18">
    <location>
        <begin position="83"/>
        <end position="105"/>
    </location>
</feature>
<keyword evidence="15 18" id="KW-0496">Mitochondrion</keyword>
<evidence type="ECO:0000256" key="9">
    <source>
        <dbReference type="ARBA" id="ARBA00022792"/>
    </source>
</evidence>
<keyword evidence="13 18" id="KW-0520">NAD</keyword>
<keyword evidence="6" id="KW-0813">Transport</keyword>
<feature type="transmembrane region" description="Helical" evidence="18">
    <location>
        <begin position="258"/>
        <end position="282"/>
    </location>
</feature>
<evidence type="ECO:0000313" key="20">
    <source>
        <dbReference type="EMBL" id="AML26448.1"/>
    </source>
</evidence>
<evidence type="ECO:0000256" key="18">
    <source>
        <dbReference type="RuleBase" id="RU003403"/>
    </source>
</evidence>
<dbReference type="PRINTS" id="PR01436">
    <property type="entry name" value="NADHDHGNASE2"/>
</dbReference>
<keyword evidence="11 18" id="KW-0249">Electron transport</keyword>
<evidence type="ECO:0000256" key="1">
    <source>
        <dbReference type="ARBA" id="ARBA00003257"/>
    </source>
</evidence>
<dbReference type="PANTHER" id="PTHR46552">
    <property type="entry name" value="NADH-UBIQUINONE OXIDOREDUCTASE CHAIN 2"/>
    <property type="match status" value="1"/>
</dbReference>